<dbReference type="InterPro" id="IPR050149">
    <property type="entry name" value="Collagen_superfamily"/>
</dbReference>
<feature type="compositionally biased region" description="Low complexity" evidence="15">
    <location>
        <begin position="552"/>
        <end position="566"/>
    </location>
</feature>
<organism evidence="19 20">
    <name type="scientific">Bos indicus x Bos taurus</name>
    <name type="common">Hybrid cattle</name>
    <dbReference type="NCBI Taxonomy" id="30522"/>
    <lineage>
        <taxon>Eukaryota</taxon>
        <taxon>Metazoa</taxon>
        <taxon>Chordata</taxon>
        <taxon>Craniata</taxon>
        <taxon>Vertebrata</taxon>
        <taxon>Euteleostomi</taxon>
        <taxon>Mammalia</taxon>
        <taxon>Eutheria</taxon>
        <taxon>Laurasiatheria</taxon>
        <taxon>Artiodactyla</taxon>
        <taxon>Ruminantia</taxon>
        <taxon>Pecora</taxon>
        <taxon>Bovidae</taxon>
        <taxon>Bovinae</taxon>
        <taxon>Bos</taxon>
    </lineage>
</organism>
<feature type="compositionally biased region" description="Basic and acidic residues" evidence="15">
    <location>
        <begin position="983"/>
        <end position="999"/>
    </location>
</feature>
<reference evidence="19 20" key="1">
    <citation type="submission" date="2018-11" db="EMBL/GenBank/DDBJ databases">
        <title>Haplotype-resolved cattle genomes.</title>
        <authorList>
            <person name="Low W.Y."/>
            <person name="Tearle R."/>
            <person name="Bickhart D.M."/>
            <person name="Rosen B.D."/>
            <person name="Koren S."/>
            <person name="Rhie A."/>
            <person name="Hiendleder S."/>
            <person name="Phillippy A.M."/>
            <person name="Smith T.P.L."/>
            <person name="Williams J.L."/>
        </authorList>
    </citation>
    <scope>NUCLEOTIDE SEQUENCE [LARGE SCALE GENOMIC DNA]</scope>
</reference>
<keyword evidence="2" id="KW-0964">Secreted</keyword>
<dbReference type="PROSITE" id="PS50279">
    <property type="entry name" value="BPTI_KUNITZ_2"/>
    <property type="match status" value="1"/>
</dbReference>
<dbReference type="PROSITE" id="PS00280">
    <property type="entry name" value="BPTI_KUNITZ_1"/>
    <property type="match status" value="1"/>
</dbReference>
<protein>
    <recommendedName>
        <fullName evidence="14">Collagen alpha-1(XXVIII) chain</fullName>
    </recommendedName>
</protein>
<dbReference type="Pfam" id="PF00014">
    <property type="entry name" value="Kunitz_BPTI"/>
    <property type="match status" value="1"/>
</dbReference>
<dbReference type="GO" id="GO:0004867">
    <property type="term" value="F:serine-type endopeptidase inhibitor activity"/>
    <property type="evidence" value="ECO:0007669"/>
    <property type="project" value="UniProtKB-KW"/>
</dbReference>
<evidence type="ECO:0000256" key="5">
    <source>
        <dbReference type="ARBA" id="ARBA00022729"/>
    </source>
</evidence>
<evidence type="ECO:0000256" key="8">
    <source>
        <dbReference type="ARBA" id="ARBA00022889"/>
    </source>
</evidence>
<keyword evidence="8" id="KW-0130">Cell adhesion</keyword>
<evidence type="ECO:0000256" key="1">
    <source>
        <dbReference type="ARBA" id="ARBA00004302"/>
    </source>
</evidence>
<evidence type="ECO:0000256" key="4">
    <source>
        <dbReference type="ARBA" id="ARBA00022690"/>
    </source>
</evidence>
<keyword evidence="3" id="KW-0272">Extracellular matrix</keyword>
<evidence type="ECO:0000256" key="6">
    <source>
        <dbReference type="ARBA" id="ARBA00022737"/>
    </source>
</evidence>
<feature type="compositionally biased region" description="Basic and acidic residues" evidence="15">
    <location>
        <begin position="274"/>
        <end position="283"/>
    </location>
</feature>
<dbReference type="GO" id="GO:0030198">
    <property type="term" value="P:extracellular matrix organization"/>
    <property type="evidence" value="ECO:0007669"/>
    <property type="project" value="TreeGrafter"/>
</dbReference>
<dbReference type="InterPro" id="IPR020901">
    <property type="entry name" value="Prtase_inh_Kunz-CS"/>
</dbReference>
<evidence type="ECO:0000256" key="15">
    <source>
        <dbReference type="SAM" id="MobiDB-lite"/>
    </source>
</evidence>
<feature type="compositionally biased region" description="Pro residues" evidence="15">
    <location>
        <begin position="618"/>
        <end position="628"/>
    </location>
</feature>
<dbReference type="InterPro" id="IPR002223">
    <property type="entry name" value="Kunitz_BPTI"/>
</dbReference>
<dbReference type="PRINTS" id="PR00453">
    <property type="entry name" value="VWFADOMAIN"/>
</dbReference>
<dbReference type="InterPro" id="IPR008160">
    <property type="entry name" value="Collagen"/>
</dbReference>
<proteinExistence type="inferred from homology"/>
<dbReference type="SUPFAM" id="SSF53300">
    <property type="entry name" value="vWA-like"/>
    <property type="match status" value="2"/>
</dbReference>
<comment type="function">
    <text evidence="12">May act as a cell-binding protein.</text>
</comment>
<keyword evidence="7" id="KW-0084">Basement membrane</keyword>
<dbReference type="PANTHER" id="PTHR24023">
    <property type="entry name" value="COLLAGEN ALPHA"/>
    <property type="match status" value="1"/>
</dbReference>
<dbReference type="InterPro" id="IPR002035">
    <property type="entry name" value="VWF_A"/>
</dbReference>
<dbReference type="GO" id="GO:0005615">
    <property type="term" value="C:extracellular space"/>
    <property type="evidence" value="ECO:0007669"/>
    <property type="project" value="TreeGrafter"/>
</dbReference>
<comment type="subcellular location">
    <subcellularLocation>
        <location evidence="1">Secreted</location>
        <location evidence="1">Extracellular space</location>
        <location evidence="1">Extracellular matrix</location>
        <location evidence="1">Basement membrane</location>
    </subcellularLocation>
</comment>
<feature type="compositionally biased region" description="Low complexity" evidence="15">
    <location>
        <begin position="584"/>
        <end position="608"/>
    </location>
</feature>
<feature type="domain" description="BPTI/Kunitz inhibitor" evidence="18">
    <location>
        <begin position="1071"/>
        <end position="1121"/>
    </location>
</feature>
<feature type="compositionally biased region" description="Low complexity" evidence="15">
    <location>
        <begin position="664"/>
        <end position="673"/>
    </location>
</feature>
<evidence type="ECO:0000256" key="11">
    <source>
        <dbReference type="ARBA" id="ARBA00023157"/>
    </source>
</evidence>
<evidence type="ECO:0000256" key="2">
    <source>
        <dbReference type="ARBA" id="ARBA00022525"/>
    </source>
</evidence>
<keyword evidence="10" id="KW-0176">Collagen</keyword>
<dbReference type="AlphaFoldDB" id="A0A4W2HZA6"/>
<dbReference type="InterPro" id="IPR036880">
    <property type="entry name" value="Kunitz_BPTI_sf"/>
</dbReference>
<dbReference type="FunFam" id="4.10.410.10:FF:000020">
    <property type="entry name" value="Collagen, type VI, alpha 3"/>
    <property type="match status" value="1"/>
</dbReference>
<dbReference type="GeneTree" id="ENSGT00940000161647"/>
<feature type="signal peptide" evidence="16">
    <location>
        <begin position="1"/>
        <end position="23"/>
    </location>
</feature>
<dbReference type="GO" id="GO:0030020">
    <property type="term" value="F:extracellular matrix structural constituent conferring tensile strength"/>
    <property type="evidence" value="ECO:0007669"/>
    <property type="project" value="TreeGrafter"/>
</dbReference>
<keyword evidence="4" id="KW-0646">Protease inhibitor</keyword>
<evidence type="ECO:0000256" key="3">
    <source>
        <dbReference type="ARBA" id="ARBA00022530"/>
    </source>
</evidence>
<evidence type="ECO:0000256" key="7">
    <source>
        <dbReference type="ARBA" id="ARBA00022869"/>
    </source>
</evidence>
<feature type="compositionally biased region" description="Pro residues" evidence="15">
    <location>
        <begin position="344"/>
        <end position="355"/>
    </location>
</feature>
<feature type="region of interest" description="Disordered" evidence="15">
    <location>
        <begin position="978"/>
        <end position="1064"/>
    </location>
</feature>
<feature type="chain" id="PRO_5021246568" description="Collagen alpha-1(XXVIII) chain" evidence="16">
    <location>
        <begin position="24"/>
        <end position="1124"/>
    </location>
</feature>
<feature type="domain" description="VWFA" evidence="17">
    <location>
        <begin position="47"/>
        <end position="226"/>
    </location>
</feature>
<evidence type="ECO:0000259" key="17">
    <source>
        <dbReference type="PROSITE" id="PS50234"/>
    </source>
</evidence>
<dbReference type="FunFam" id="3.40.50.410:FF:000003">
    <property type="entry name" value="Collagen type VI alpha 3 chain"/>
    <property type="match status" value="1"/>
</dbReference>
<evidence type="ECO:0000313" key="19">
    <source>
        <dbReference type="Ensembl" id="ENSBIXP00005035414.1"/>
    </source>
</evidence>
<evidence type="ECO:0000256" key="14">
    <source>
        <dbReference type="ARBA" id="ARBA00070674"/>
    </source>
</evidence>
<dbReference type="Ensembl" id="ENSBIXT00005021611.1">
    <property type="protein sequence ID" value="ENSBIXP00005035414.1"/>
    <property type="gene ID" value="ENSBIXG00005016589.1"/>
</dbReference>
<evidence type="ECO:0000259" key="18">
    <source>
        <dbReference type="PROSITE" id="PS50279"/>
    </source>
</evidence>
<dbReference type="PROSITE" id="PS50234">
    <property type="entry name" value="VWFA"/>
    <property type="match status" value="2"/>
</dbReference>
<dbReference type="GO" id="GO:0005604">
    <property type="term" value="C:basement membrane"/>
    <property type="evidence" value="ECO:0007669"/>
    <property type="project" value="UniProtKB-SubCell"/>
</dbReference>
<comment type="similarity">
    <text evidence="13">Belongs to the VWA-containing collagen family.</text>
</comment>
<keyword evidence="11" id="KW-1015">Disulfide bond</keyword>
<evidence type="ECO:0000256" key="13">
    <source>
        <dbReference type="ARBA" id="ARBA00061466"/>
    </source>
</evidence>
<accession>A0A4W2HZA6</accession>
<dbReference type="SUPFAM" id="SSF57362">
    <property type="entry name" value="BPTI-like"/>
    <property type="match status" value="1"/>
</dbReference>
<evidence type="ECO:0000256" key="12">
    <source>
        <dbReference type="ARBA" id="ARBA00058139"/>
    </source>
</evidence>
<gene>
    <name evidence="19" type="primary">COL28A1</name>
</gene>
<dbReference type="PANTHER" id="PTHR24023:SF1089">
    <property type="entry name" value="COLLAGEN TYPE III, PUTATIVE-RELATED"/>
    <property type="match status" value="1"/>
</dbReference>
<dbReference type="Gene3D" id="4.10.410.10">
    <property type="entry name" value="Pancreatic trypsin inhibitor Kunitz domain"/>
    <property type="match status" value="1"/>
</dbReference>
<feature type="compositionally biased region" description="Basic and acidic residues" evidence="15">
    <location>
        <begin position="1040"/>
        <end position="1049"/>
    </location>
</feature>
<dbReference type="CDD" id="cd01472">
    <property type="entry name" value="vWA_collagen"/>
    <property type="match status" value="1"/>
</dbReference>
<dbReference type="Pfam" id="PF00092">
    <property type="entry name" value="VWA"/>
    <property type="match status" value="2"/>
</dbReference>
<feature type="region of interest" description="Disordered" evidence="15">
    <location>
        <begin position="241"/>
        <end position="747"/>
    </location>
</feature>
<dbReference type="Pfam" id="PF01391">
    <property type="entry name" value="Collagen"/>
    <property type="match status" value="2"/>
</dbReference>
<feature type="compositionally biased region" description="Gly residues" evidence="15">
    <location>
        <begin position="542"/>
        <end position="551"/>
    </location>
</feature>
<evidence type="ECO:0000256" key="16">
    <source>
        <dbReference type="SAM" id="SignalP"/>
    </source>
</evidence>
<feature type="compositionally biased region" description="Basic and acidic residues" evidence="15">
    <location>
        <begin position="290"/>
        <end position="308"/>
    </location>
</feature>
<dbReference type="GO" id="GO:0007155">
    <property type="term" value="P:cell adhesion"/>
    <property type="evidence" value="ECO:0007669"/>
    <property type="project" value="UniProtKB-KW"/>
</dbReference>
<feature type="compositionally biased region" description="Basic and acidic residues" evidence="15">
    <location>
        <begin position="711"/>
        <end position="729"/>
    </location>
</feature>
<dbReference type="InterPro" id="IPR036465">
    <property type="entry name" value="vWFA_dom_sf"/>
</dbReference>
<feature type="compositionally biased region" description="Low complexity" evidence="15">
    <location>
        <begin position="1019"/>
        <end position="1032"/>
    </location>
</feature>
<dbReference type="FunFam" id="3.40.50.410:FF:000051">
    <property type="entry name" value="Collagen type XXVIII alpha 1 chain"/>
    <property type="match status" value="1"/>
</dbReference>
<feature type="domain" description="VWFA" evidence="17">
    <location>
        <begin position="774"/>
        <end position="954"/>
    </location>
</feature>
<dbReference type="CDD" id="cd01450">
    <property type="entry name" value="vWFA_subfamily_ECM"/>
    <property type="match status" value="1"/>
</dbReference>
<name>A0A4W2HZA6_BOBOX</name>
<evidence type="ECO:0000256" key="10">
    <source>
        <dbReference type="ARBA" id="ARBA00023119"/>
    </source>
</evidence>
<keyword evidence="5 16" id="KW-0732">Signal</keyword>
<dbReference type="SMART" id="SM00131">
    <property type="entry name" value="KU"/>
    <property type="match status" value="1"/>
</dbReference>
<keyword evidence="6" id="KW-0677">Repeat</keyword>
<reference evidence="19" key="2">
    <citation type="submission" date="2025-08" db="UniProtKB">
        <authorList>
            <consortium name="Ensembl"/>
        </authorList>
    </citation>
    <scope>IDENTIFICATION</scope>
</reference>
<dbReference type="SMART" id="SM00327">
    <property type="entry name" value="VWA"/>
    <property type="match status" value="2"/>
</dbReference>
<keyword evidence="9" id="KW-0722">Serine protease inhibitor</keyword>
<sequence length="1124" mass="117075">MWNRRFVLYLLLLPAFMSQAIYGQRKKGSKTNLLARKNLQDSTCFIDLVFIVDSSESSKIFLFDKQKDFVGSLSDKIFQLTPVGSLKYDIKLAALQFSSSVQIDPPFSSWKDLQTFKQRVKSMNFIGQGTFSYYAIANATRLLKREGRKDGMKVAVLMTDGIDHPKNPDVQSISEDARTAGILFITIGLSAVVNETKLRLISGDLPSVPILLLNDSTLVDKIQDRLDILFEKKCERKICECEKGDPGDPGSPGTHGNPGIKGERGPKGNPGDAQKGEPGERGPRGIPGYKGEKGERGECGKPGIKGDKGSPGPNGPKGPRGIQGIAGPPGDPGPKGFQGNKGEPGPPGPYGPPGAPGIGQQGVKGQRGQEGRTGPPGPTGVGEPGQTGEKGSQGAIGPQGEAGPSIKGDKGDMGPVGPQGLMGIPGIGSQGEQGIQGPIGPPGPQGPPGQGSPGPKGEVGQMGPTGPRGPVGLGVQGPKGEPGSIGLPGQPGVPGEDGAAGKKGEAGLPGARGPEGPPGKGQPGLKGDEGKKGSKGNQGQKGSQGPGGPKGDPGIMGPVGMPGISIPGPPGPKGDRGGPGMPGFKGEPGIAIRGPKGAQGPQGPVGAPGLKGDGYPGVPGPRGIPGPPGSRGLPGVGDTGAKGDPGVRGPPGPPGPRGIGTPGPKGDIGQKGLPGPPGSPGYGLQGIKGEQGPQGFPGPKGMTGHGLPGQKGEHGERGDVGKKGDKGEIGDPGPQGEQGLQGPKGDQGLTKEEIIKLIFEICGCGRKCKETPLELLFVIDSSESVGLKNFQIIKNFVKTLTDRVALDLATTRVGIINYSHKVEEVAHLTQFSSKDDLKRAVDNMQYLGEGTYTATALHAANRMFEAAKPGVKKVALVITDGQTDTRDEKNLTEVVKNASDINVEIFVIGVVKRNDPNFHIFHQEMNLIATDPDSEHVYLFDDFITLEDTLKQKLFTKSCEDFEAYLFHILGSSPLQPGFGISGEERHESTPEPQKEISESVHVSGAQDRENEPSERTWAASPATTPSPEAATIPGPLPRPPEDQAKGLETRAPSSTSNLEPENFVHKDPRCLEPLQPGNCSEYVVRWYYDKQVNSCARFWFSGCKGSGNRFNSEKECEEICIQG</sequence>
<dbReference type="GO" id="GO:0005581">
    <property type="term" value="C:collagen trimer"/>
    <property type="evidence" value="ECO:0007669"/>
    <property type="project" value="UniProtKB-KW"/>
</dbReference>
<dbReference type="Proteomes" id="UP000429181">
    <property type="component" value="Chromosome 4"/>
</dbReference>
<evidence type="ECO:0000256" key="9">
    <source>
        <dbReference type="ARBA" id="ARBA00022900"/>
    </source>
</evidence>
<evidence type="ECO:0000313" key="20">
    <source>
        <dbReference type="Proteomes" id="UP000429181"/>
    </source>
</evidence>
<dbReference type="Gene3D" id="3.40.50.410">
    <property type="entry name" value="von Willebrand factor, type A domain"/>
    <property type="match status" value="2"/>
</dbReference>
<feature type="compositionally biased region" description="Low complexity" evidence="15">
    <location>
        <begin position="731"/>
        <end position="744"/>
    </location>
</feature>